<comment type="caution">
    <text evidence="2">The sequence shown here is derived from an EMBL/GenBank/DDBJ whole genome shotgun (WGS) entry which is preliminary data.</text>
</comment>
<feature type="compositionally biased region" description="Basic residues" evidence="1">
    <location>
        <begin position="250"/>
        <end position="261"/>
    </location>
</feature>
<evidence type="ECO:0000256" key="1">
    <source>
        <dbReference type="SAM" id="MobiDB-lite"/>
    </source>
</evidence>
<gene>
    <name evidence="2" type="ORF">DGYR_LOCUS1477</name>
</gene>
<organism evidence="2 3">
    <name type="scientific">Dimorphilus gyrociliatus</name>
    <dbReference type="NCBI Taxonomy" id="2664684"/>
    <lineage>
        <taxon>Eukaryota</taxon>
        <taxon>Metazoa</taxon>
        <taxon>Spiralia</taxon>
        <taxon>Lophotrochozoa</taxon>
        <taxon>Annelida</taxon>
        <taxon>Polychaeta</taxon>
        <taxon>Polychaeta incertae sedis</taxon>
        <taxon>Dinophilidae</taxon>
        <taxon>Dimorphilus</taxon>
    </lineage>
</organism>
<feature type="region of interest" description="Disordered" evidence="1">
    <location>
        <begin position="94"/>
        <end position="123"/>
    </location>
</feature>
<name>A0A7I8V9G0_9ANNE</name>
<accession>A0A7I8V9G0</accession>
<protein>
    <submittedName>
        <fullName evidence="2">Uncharacterized protein</fullName>
    </submittedName>
</protein>
<sequence>MLLTDRRSSNSDYGSWFHETSPRTFRRLGAVSLTANAVSTANPLTSDPVGENWTNEKHRNKFETFFNKVSIGGRATTPSLEKLNKFSALKLQKIERQPTPPPPSSTPDQESSANSVVSSLPPTKAGDLLQRMQKMVYDVPLQPRYNSFVRSCTMPVDDTPDRPWINKKTEEHTQTPKIPAMTFTKPTVNNLTLIPSANETSSETSSLCGGKSILKNARRDARQIRALHKLAEYGQANILPPLPQSSPWQRSKKRKKVTFNL</sequence>
<dbReference type="EMBL" id="CAJFCJ010000002">
    <property type="protein sequence ID" value="CAD5112306.1"/>
    <property type="molecule type" value="Genomic_DNA"/>
</dbReference>
<dbReference type="Proteomes" id="UP000549394">
    <property type="component" value="Unassembled WGS sequence"/>
</dbReference>
<feature type="compositionally biased region" description="Polar residues" evidence="1">
    <location>
        <begin position="108"/>
        <end position="121"/>
    </location>
</feature>
<evidence type="ECO:0000313" key="2">
    <source>
        <dbReference type="EMBL" id="CAD5112306.1"/>
    </source>
</evidence>
<reference evidence="2 3" key="1">
    <citation type="submission" date="2020-08" db="EMBL/GenBank/DDBJ databases">
        <authorList>
            <person name="Hejnol A."/>
        </authorList>
    </citation>
    <scope>NUCLEOTIDE SEQUENCE [LARGE SCALE GENOMIC DNA]</scope>
</reference>
<proteinExistence type="predicted"/>
<evidence type="ECO:0000313" key="3">
    <source>
        <dbReference type="Proteomes" id="UP000549394"/>
    </source>
</evidence>
<feature type="region of interest" description="Disordered" evidence="1">
    <location>
        <begin position="238"/>
        <end position="261"/>
    </location>
</feature>
<dbReference type="AlphaFoldDB" id="A0A7I8V9G0"/>
<keyword evidence="3" id="KW-1185">Reference proteome</keyword>